<accession>A0ABV7K704</accession>
<evidence type="ECO:0008006" key="4">
    <source>
        <dbReference type="Google" id="ProtNLM"/>
    </source>
</evidence>
<sequence>MQGKSGSSSADFSAAKNEVTERLEHEKQTATEVIQGAQQELAEKVSEYAAEAKEAVTQQAEGVQQNISSNMVAFGGALRAASEHLANSDQRRASKFVLDAAGGLERLASSLKNKPLEEVLGEVRSFGRDNSPALIAGSVLAGLALGRFLKSSAPDHGKEAVGPEGRSNPSASLNEHGSPLGAPDVSHPNAERTHD</sequence>
<feature type="region of interest" description="Disordered" evidence="1">
    <location>
        <begin position="1"/>
        <end position="26"/>
    </location>
</feature>
<evidence type="ECO:0000313" key="2">
    <source>
        <dbReference type="EMBL" id="MFC3205820.1"/>
    </source>
</evidence>
<keyword evidence="3" id="KW-1185">Reference proteome</keyword>
<proteinExistence type="predicted"/>
<dbReference type="Gene3D" id="1.20.120.20">
    <property type="entry name" value="Apolipoprotein"/>
    <property type="match status" value="1"/>
</dbReference>
<name>A0ABV7K704_9HYPH</name>
<dbReference type="RefSeq" id="WP_378219639.1">
    <property type="nucleotide sequence ID" value="NZ_JBHRTK010000007.1"/>
</dbReference>
<feature type="compositionally biased region" description="Polar residues" evidence="1">
    <location>
        <begin position="1"/>
        <end position="11"/>
    </location>
</feature>
<evidence type="ECO:0000313" key="3">
    <source>
        <dbReference type="Proteomes" id="UP001595583"/>
    </source>
</evidence>
<dbReference type="EMBL" id="JBHRTK010000007">
    <property type="protein sequence ID" value="MFC3205820.1"/>
    <property type="molecule type" value="Genomic_DNA"/>
</dbReference>
<protein>
    <recommendedName>
        <fullName evidence="4">DUF1206 domain-containing protein</fullName>
    </recommendedName>
</protein>
<evidence type="ECO:0000256" key="1">
    <source>
        <dbReference type="SAM" id="MobiDB-lite"/>
    </source>
</evidence>
<dbReference type="SUPFAM" id="SSF47162">
    <property type="entry name" value="Apolipoprotein"/>
    <property type="match status" value="1"/>
</dbReference>
<gene>
    <name evidence="2" type="ORF">ACFOHJ_06325</name>
</gene>
<comment type="caution">
    <text evidence="2">The sequence shown here is derived from an EMBL/GenBank/DDBJ whole genome shotgun (WGS) entry which is preliminary data.</text>
</comment>
<dbReference type="Proteomes" id="UP001595583">
    <property type="component" value="Unassembled WGS sequence"/>
</dbReference>
<organism evidence="2 3">
    <name type="scientific">Aquamicrobium soli</name>
    <dbReference type="NCBI Taxonomy" id="1811518"/>
    <lineage>
        <taxon>Bacteria</taxon>
        <taxon>Pseudomonadati</taxon>
        <taxon>Pseudomonadota</taxon>
        <taxon>Alphaproteobacteria</taxon>
        <taxon>Hyphomicrobiales</taxon>
        <taxon>Phyllobacteriaceae</taxon>
        <taxon>Aquamicrobium</taxon>
    </lineage>
</organism>
<reference evidence="3" key="1">
    <citation type="journal article" date="2019" name="Int. J. Syst. Evol. Microbiol.">
        <title>The Global Catalogue of Microorganisms (GCM) 10K type strain sequencing project: providing services to taxonomists for standard genome sequencing and annotation.</title>
        <authorList>
            <consortium name="The Broad Institute Genomics Platform"/>
            <consortium name="The Broad Institute Genome Sequencing Center for Infectious Disease"/>
            <person name="Wu L."/>
            <person name="Ma J."/>
        </authorList>
    </citation>
    <scope>NUCLEOTIDE SEQUENCE [LARGE SCALE GENOMIC DNA]</scope>
    <source>
        <strain evidence="3">KCTC 52165</strain>
    </source>
</reference>
<feature type="region of interest" description="Disordered" evidence="1">
    <location>
        <begin position="153"/>
        <end position="195"/>
    </location>
</feature>